<evidence type="ECO:0000313" key="3">
    <source>
        <dbReference type="Proteomes" id="UP001141253"/>
    </source>
</evidence>
<evidence type="ECO:0000313" key="2">
    <source>
        <dbReference type="EMBL" id="KAJ6309534.1"/>
    </source>
</evidence>
<proteinExistence type="predicted"/>
<feature type="region of interest" description="Disordered" evidence="1">
    <location>
        <begin position="373"/>
        <end position="426"/>
    </location>
</feature>
<dbReference type="Proteomes" id="UP001141253">
    <property type="component" value="Unassembled WGS sequence"/>
</dbReference>
<name>A0ABQ8ZSL7_9ROSI</name>
<sequence length="503" mass="52909">MAKNKKKNAAKKWKIFEELRPELVLGLEARPQAASSSPPPSPKQRIAAYDSSGSCASKLSHSNGSLLPNYEEFEDSEEEEGEFVPAMSKEDEAYASKFFFTSPMSEMYAKDCLVLHESQAQPLAQVEAAMTAAFFGSDSPLLLSAGTAPKAAPRPQAPSPPFAMENVVPSFNDGAGVVGSAKGKEKEDDVLLQLQSAAASDVCLLDSFCPFSSFAKGMDVGDSSSSFAKENAVTLHGNGAVELDLVTVGDAPLPLPMAATHNSHDLISSLPIAKDLCDNAASPSPSIAVANETSKLGNVMGSKAVQTDCVRIGAAKTAFAKVGAAKPDSVKTASAHGGVLANKAATNGSKDTKVVSAAEKVLVKRWVPVKKVAHDQVKPNEQQPSDEPSQPLTHEEASRPAGCEEQSRPNDMQFSSSLNESLDEQRVDPMQMETDAGEWTVVKRRNGKSKVANANAVAVGDPVGLVGIDVDPFCGVTTRSGIRRTGVLPRSKGLKALASVNLC</sequence>
<keyword evidence="3" id="KW-1185">Reference proteome</keyword>
<comment type="caution">
    <text evidence="2">The sequence shown here is derived from an EMBL/GenBank/DDBJ whole genome shotgun (WGS) entry which is preliminary data.</text>
</comment>
<feature type="compositionally biased region" description="Polar residues" evidence="1">
    <location>
        <begin position="51"/>
        <end position="66"/>
    </location>
</feature>
<feature type="compositionally biased region" description="Polar residues" evidence="1">
    <location>
        <begin position="379"/>
        <end position="392"/>
    </location>
</feature>
<organism evidence="2 3">
    <name type="scientific">Salix suchowensis</name>
    <dbReference type="NCBI Taxonomy" id="1278906"/>
    <lineage>
        <taxon>Eukaryota</taxon>
        <taxon>Viridiplantae</taxon>
        <taxon>Streptophyta</taxon>
        <taxon>Embryophyta</taxon>
        <taxon>Tracheophyta</taxon>
        <taxon>Spermatophyta</taxon>
        <taxon>Magnoliopsida</taxon>
        <taxon>eudicotyledons</taxon>
        <taxon>Gunneridae</taxon>
        <taxon>Pentapetalae</taxon>
        <taxon>rosids</taxon>
        <taxon>fabids</taxon>
        <taxon>Malpighiales</taxon>
        <taxon>Salicaceae</taxon>
        <taxon>Saliceae</taxon>
        <taxon>Salix</taxon>
    </lineage>
</organism>
<dbReference type="EMBL" id="JAPFFI010000025">
    <property type="protein sequence ID" value="KAJ6309534.1"/>
    <property type="molecule type" value="Genomic_DNA"/>
</dbReference>
<gene>
    <name evidence="2" type="ORF">OIU77_015105</name>
</gene>
<evidence type="ECO:0000256" key="1">
    <source>
        <dbReference type="SAM" id="MobiDB-lite"/>
    </source>
</evidence>
<feature type="compositionally biased region" description="Polar residues" evidence="1">
    <location>
        <begin position="409"/>
        <end position="420"/>
    </location>
</feature>
<reference evidence="2" key="2">
    <citation type="journal article" date="2023" name="Int. J. Mol. Sci.">
        <title>De Novo Assembly and Annotation of 11 Diverse Shrub Willow (Salix) Genomes Reveals Novel Gene Organization in Sex-Linked Regions.</title>
        <authorList>
            <person name="Hyden B."/>
            <person name="Feng K."/>
            <person name="Yates T.B."/>
            <person name="Jawdy S."/>
            <person name="Cereghino C."/>
            <person name="Smart L.B."/>
            <person name="Muchero W."/>
        </authorList>
    </citation>
    <scope>NUCLEOTIDE SEQUENCE</scope>
    <source>
        <tissue evidence="2">Shoot tip</tissue>
    </source>
</reference>
<accession>A0ABQ8ZSL7</accession>
<feature type="region of interest" description="Disordered" evidence="1">
    <location>
        <begin position="30"/>
        <end position="79"/>
    </location>
</feature>
<reference evidence="2" key="1">
    <citation type="submission" date="2022-10" db="EMBL/GenBank/DDBJ databases">
        <authorList>
            <person name="Hyden B.L."/>
            <person name="Feng K."/>
            <person name="Yates T."/>
            <person name="Jawdy S."/>
            <person name="Smart L.B."/>
            <person name="Muchero W."/>
        </authorList>
    </citation>
    <scope>NUCLEOTIDE SEQUENCE</scope>
    <source>
        <tissue evidence="2">Shoot tip</tissue>
    </source>
</reference>
<protein>
    <submittedName>
        <fullName evidence="2">Uncharacterized protein</fullName>
    </submittedName>
</protein>